<evidence type="ECO:0000313" key="2">
    <source>
        <dbReference type="Proteomes" id="UP001056778"/>
    </source>
</evidence>
<dbReference type="Proteomes" id="UP001056778">
    <property type="component" value="Chromosome 2"/>
</dbReference>
<organism evidence="1 2">
    <name type="scientific">Holotrichia oblita</name>
    <name type="common">Chafer beetle</name>
    <dbReference type="NCBI Taxonomy" id="644536"/>
    <lineage>
        <taxon>Eukaryota</taxon>
        <taxon>Metazoa</taxon>
        <taxon>Ecdysozoa</taxon>
        <taxon>Arthropoda</taxon>
        <taxon>Hexapoda</taxon>
        <taxon>Insecta</taxon>
        <taxon>Pterygota</taxon>
        <taxon>Neoptera</taxon>
        <taxon>Endopterygota</taxon>
        <taxon>Coleoptera</taxon>
        <taxon>Polyphaga</taxon>
        <taxon>Scarabaeiformia</taxon>
        <taxon>Scarabaeidae</taxon>
        <taxon>Melolonthinae</taxon>
        <taxon>Holotrichia</taxon>
    </lineage>
</organism>
<sequence>MSDTEEYVNPSKTSVSWIYSLPKEKLIRILEGLDQSTTGTVDELRKRLSTFLKARPVQSSRPSSPPPPIMNPVDPTMSLCEKVRKWSLNYDGISDGTSFLERIRELQDCYDLEGKDLLKTLPILFRGNALLWYRNNKANWTTWDDFLSDFKIQYLPPRYDYQVEEEIRARHQRPNEAFKDYLTAILTLIRRGKPMDDASRLERVYNNMRPEYKLYARQSAVNTVKELAALAAEYERIQKEQEMFSSKMSTSTSRERVARRQDAGSSTASEGRTQQGGAGVQASREASQTSFGTGGQPKKLSNPERSATNFDESIPCTSTEEVVYVTPKKQSIKLDLEAEDSEIPLVDISNLPSPKRLKSAHGEATINLTKSLIRSEKQVHSLKRRLKIDFCFAMDSLEIDVDGLTADELLYELSYRGIKGMEGKSDDELRCILRPLLKLERVNKTFSYPAYVVDPVEELGTLDLKVVGLQLNVAALDTVDLPRAEQLKARVYHILNRINRIPTEGLTTDQSSKRSIMLAIALGQLDRLNTISSPESPLHDSTRNPEFPHFDFRPFLQSTQFPPPQRSMPVSKWQLKFSGDGKGMTVHSFLERANELRVARGLTTAQLFDSAIDLFKEEEIEHKRITPLRILNYTECIVPQLNNTQFQMHFRIQKQTLSKLVPIINQQIEKSNLGRPRNDIEKQLLAVLWLLATPDSSVGERFNMVKASLSNSFTLIINALNNIAPNIISWPTFDKIPDVIQGFHRISGVNNVVGAIDGTLIPIKAPVVDPEVYITRKSNYAMTLQAVCISNLKFTNCFMGYPGSVSDTRIFRNSTLYKKCMENPRTLFPNEHLFIIGDKAYPIFEWCIPPYIDRGTLTHDQRNFNKKISQTRQVIERAFALLFDRLRRLKYLDMTNTNFIPNLVIACCVLHNLCLDQNDTWLNEYIADGLRDIAEHEEHVAHDDGSLDNICRRGTAERQYLCNILSANV</sequence>
<protein>
    <submittedName>
        <fullName evidence="1">Uncharacterized protein</fullName>
    </submittedName>
</protein>
<reference evidence="1" key="1">
    <citation type="submission" date="2022-04" db="EMBL/GenBank/DDBJ databases">
        <title>Chromosome-scale genome assembly of Holotrichia oblita Faldermann.</title>
        <authorList>
            <person name="Rongchong L."/>
        </authorList>
    </citation>
    <scope>NUCLEOTIDE SEQUENCE</scope>
    <source>
        <strain evidence="1">81SQS9</strain>
    </source>
</reference>
<dbReference type="EMBL" id="CM043016">
    <property type="protein sequence ID" value="KAI4468091.1"/>
    <property type="molecule type" value="Genomic_DNA"/>
</dbReference>
<accession>A0ACB9TMQ0</accession>
<name>A0ACB9TMQ0_HOLOL</name>
<comment type="caution">
    <text evidence="1">The sequence shown here is derived from an EMBL/GenBank/DDBJ whole genome shotgun (WGS) entry which is preliminary data.</text>
</comment>
<keyword evidence="2" id="KW-1185">Reference proteome</keyword>
<evidence type="ECO:0000313" key="1">
    <source>
        <dbReference type="EMBL" id="KAI4468091.1"/>
    </source>
</evidence>
<proteinExistence type="predicted"/>
<gene>
    <name evidence="1" type="ORF">MML48_2g00016492</name>
</gene>